<reference evidence="2" key="1">
    <citation type="submission" date="2019-06" db="EMBL/GenBank/DDBJ databases">
        <authorList>
            <person name="Murdoch R.W."/>
            <person name="Fathepure B."/>
        </authorList>
    </citation>
    <scope>NUCLEOTIDE SEQUENCE</scope>
</reference>
<evidence type="ECO:0008006" key="3">
    <source>
        <dbReference type="Google" id="ProtNLM"/>
    </source>
</evidence>
<evidence type="ECO:0000256" key="1">
    <source>
        <dbReference type="SAM" id="Phobius"/>
    </source>
</evidence>
<keyword evidence="1" id="KW-1133">Transmembrane helix</keyword>
<organism evidence="2">
    <name type="scientific">uncultured organism</name>
    <dbReference type="NCBI Taxonomy" id="155900"/>
    <lineage>
        <taxon>unclassified sequences</taxon>
        <taxon>environmental samples</taxon>
    </lineage>
</organism>
<dbReference type="AlphaFoldDB" id="A0A5B8RBM3"/>
<feature type="transmembrane region" description="Helical" evidence="1">
    <location>
        <begin position="27"/>
        <end position="49"/>
    </location>
</feature>
<feature type="transmembrane region" description="Helical" evidence="1">
    <location>
        <begin position="55"/>
        <end position="74"/>
    </location>
</feature>
<keyword evidence="1" id="KW-0812">Transmembrane</keyword>
<protein>
    <recommendedName>
        <fullName evidence="3">DUF3137 domain-containing protein</fullName>
    </recommendedName>
</protein>
<evidence type="ECO:0000313" key="2">
    <source>
        <dbReference type="EMBL" id="QEA04854.1"/>
    </source>
</evidence>
<keyword evidence="1" id="KW-0472">Membrane</keyword>
<name>A0A5B8RBM3_9ZZZZ</name>
<accession>A0A5B8RBM3</accession>
<dbReference type="EMBL" id="MN079090">
    <property type="protein sequence ID" value="QEA04854.1"/>
    <property type="molecule type" value="Genomic_DNA"/>
</dbReference>
<sequence>MSVAGDPDRETLVRALEDERRRELRRLVSRLVVLAVMVVAVFGVFFAGADTVEDRLVILAMALIVGGVPAWMIGRGGPNRWRRHVAEMLYPALAQEAGFTDYAYRGPGLAFDGFREMDLVPAYHSGTRTHLLAGTFSGVRLQAAEVELRRGREGRGRVFTGLAVRARLSGDPGVSVRVGPDGGRIVGAVREAVRAPASGLALVSHAGLRGAGLEVRADNAVLASRLLDAGLAEALKALRPFGAVRAAVVDDVCLVTIETEAAFFPEPAVRRPVPGDHSRAVAARLSALAELGRRLGEALASGPARQG</sequence>
<proteinExistence type="predicted"/>
<gene>
    <name evidence="2" type="ORF">KBTEX_01167</name>
</gene>